<dbReference type="InterPro" id="IPR018540">
    <property type="entry name" value="Spo0E-like"/>
</dbReference>
<evidence type="ECO:0000313" key="1">
    <source>
        <dbReference type="EMBL" id="RFU70371.1"/>
    </source>
</evidence>
<name>A0A372LQ84_9BACI</name>
<reference evidence="1 2" key="1">
    <citation type="submission" date="2018-08" db="EMBL/GenBank/DDBJ databases">
        <title>Bacillus chawlae sp. nov., Bacillus glennii sp. nov., and Bacillus saganii sp. nov. Isolated from the Vehicle Assembly Building at Kennedy Space Center where the Viking Spacecraft were Assembled.</title>
        <authorList>
            <person name="Seuylemezian A."/>
            <person name="Vaishampayan P."/>
        </authorList>
    </citation>
    <scope>NUCLEOTIDE SEQUENCE [LARGE SCALE GENOMIC DNA]</scope>
    <source>
        <strain evidence="1 2">V47-23a</strain>
    </source>
</reference>
<dbReference type="AlphaFoldDB" id="A0A372LQ84"/>
<comment type="caution">
    <text evidence="1">The sequence shown here is derived from an EMBL/GenBank/DDBJ whole genome shotgun (WGS) entry which is preliminary data.</text>
</comment>
<dbReference type="GO" id="GO:0043937">
    <property type="term" value="P:regulation of sporulation"/>
    <property type="evidence" value="ECO:0007669"/>
    <property type="project" value="InterPro"/>
</dbReference>
<evidence type="ECO:0000313" key="2">
    <source>
        <dbReference type="Proteomes" id="UP000264541"/>
    </source>
</evidence>
<dbReference type="InterPro" id="IPR037208">
    <property type="entry name" value="Spo0E-like_sf"/>
</dbReference>
<gene>
    <name evidence="1" type="ORF">D0469_07150</name>
</gene>
<sequence length="55" mass="6468">MLKQELLELIEEKRVELFQVVLKNGLSSHITVEHSQELDRLLNLYNTKFLKADVT</sequence>
<keyword evidence="2" id="KW-1185">Reference proteome</keyword>
<proteinExistence type="predicted"/>
<dbReference type="EMBL" id="QVTE01000016">
    <property type="protein sequence ID" value="RFU70371.1"/>
    <property type="molecule type" value="Genomic_DNA"/>
</dbReference>
<dbReference type="Pfam" id="PF09388">
    <property type="entry name" value="SpoOE-like"/>
    <property type="match status" value="1"/>
</dbReference>
<organism evidence="1 2">
    <name type="scientific">Peribacillus saganii</name>
    <dbReference type="NCBI Taxonomy" id="2303992"/>
    <lineage>
        <taxon>Bacteria</taxon>
        <taxon>Bacillati</taxon>
        <taxon>Bacillota</taxon>
        <taxon>Bacilli</taxon>
        <taxon>Bacillales</taxon>
        <taxon>Bacillaceae</taxon>
        <taxon>Peribacillus</taxon>
    </lineage>
</organism>
<dbReference type="RefSeq" id="WP_117325954.1">
    <property type="nucleotide sequence ID" value="NZ_QVTE01000016.1"/>
</dbReference>
<dbReference type="Proteomes" id="UP000264541">
    <property type="component" value="Unassembled WGS sequence"/>
</dbReference>
<accession>A0A372LQ84</accession>
<dbReference type="OrthoDB" id="2972613at2"/>
<dbReference type="Gene3D" id="4.10.280.10">
    <property type="entry name" value="Helix-loop-helix DNA-binding domain"/>
    <property type="match status" value="1"/>
</dbReference>
<dbReference type="SUPFAM" id="SSF140500">
    <property type="entry name" value="BAS1536-like"/>
    <property type="match status" value="1"/>
</dbReference>
<dbReference type="GO" id="GO:0046983">
    <property type="term" value="F:protein dimerization activity"/>
    <property type="evidence" value="ECO:0007669"/>
    <property type="project" value="InterPro"/>
</dbReference>
<protein>
    <submittedName>
        <fullName evidence="1">Aspartyl-phosphate phosphatase Spo0E family protein</fullName>
    </submittedName>
</protein>
<dbReference type="InterPro" id="IPR036638">
    <property type="entry name" value="HLH_DNA-bd_sf"/>
</dbReference>